<feature type="transmembrane region" description="Helical" evidence="5">
    <location>
        <begin position="177"/>
        <end position="198"/>
    </location>
</feature>
<feature type="transmembrane region" description="Helical" evidence="5">
    <location>
        <begin position="219"/>
        <end position="240"/>
    </location>
</feature>
<dbReference type="GO" id="GO:0016874">
    <property type="term" value="F:ligase activity"/>
    <property type="evidence" value="ECO:0007669"/>
    <property type="project" value="UniProtKB-KW"/>
</dbReference>
<keyword evidence="8" id="KW-1185">Reference proteome</keyword>
<feature type="transmembrane region" description="Helical" evidence="5">
    <location>
        <begin position="394"/>
        <end position="412"/>
    </location>
</feature>
<dbReference type="GO" id="GO:0016020">
    <property type="term" value="C:membrane"/>
    <property type="evidence" value="ECO:0007669"/>
    <property type="project" value="UniProtKB-SubCell"/>
</dbReference>
<dbReference type="RefSeq" id="WP_092505457.1">
    <property type="nucleotide sequence ID" value="NZ_LT629695.1"/>
</dbReference>
<sequence length="420" mass="43295">MGQRTSTTLALCVVAVLALGDGVRYLIGYPAWGALCAVGAIVIVVALVQARVRVLALPRPLLALAVLMPLSAIWAISPPATLLGAAIQLASIATGLLLATIERDRMLALLHLVLQGVLAASLLFELVVAVAVGGRVYPLVPPPGADYSGDVPAAFAWSRGLLLDGGRIQGLPGNANLLAMLALVALVLACGLALAGRLRAWPAWIALPLVTIALTRSATVLAALAAVVAVALVLVAWRGLRAHRRALVVGIAGAAVAGALTLVLARDTVLALVGRDADLTGRLGIWSAVVDLWSTSPVVGVGWLGYWQPWVPPFDTLAIVDGVQYLQAHSVVLDVLMQLGVVGLVVWVALQVVAFVRAGRGLAAASGRDAALAAVPVLLLVALLVQGLAESRPLIELGFVLLVALAVGRTPVRERERASA</sequence>
<feature type="transmembrane region" description="Helical" evidence="5">
    <location>
        <begin position="246"/>
        <end position="265"/>
    </location>
</feature>
<feature type="transmembrane region" description="Helical" evidence="5">
    <location>
        <begin position="60"/>
        <end position="76"/>
    </location>
</feature>
<dbReference type="InterPro" id="IPR051533">
    <property type="entry name" value="WaaL-like"/>
</dbReference>
<dbReference type="AlphaFoldDB" id="A0A1G8FIX4"/>
<evidence type="ECO:0000256" key="1">
    <source>
        <dbReference type="ARBA" id="ARBA00004141"/>
    </source>
</evidence>
<keyword evidence="7" id="KW-0436">Ligase</keyword>
<dbReference type="STRING" id="399736.SAMN04489720_2490"/>
<feature type="transmembrane region" description="Helical" evidence="5">
    <location>
        <begin position="108"/>
        <end position="132"/>
    </location>
</feature>
<protein>
    <submittedName>
        <fullName evidence="7">O-antigen ligase</fullName>
    </submittedName>
</protein>
<dbReference type="Pfam" id="PF04932">
    <property type="entry name" value="Wzy_C"/>
    <property type="match status" value="1"/>
</dbReference>
<proteinExistence type="predicted"/>
<dbReference type="Proteomes" id="UP000198822">
    <property type="component" value="Chromosome I"/>
</dbReference>
<feature type="transmembrane region" description="Helical" evidence="5">
    <location>
        <begin position="335"/>
        <end position="358"/>
    </location>
</feature>
<dbReference type="EMBL" id="LT629695">
    <property type="protein sequence ID" value="SDH81959.1"/>
    <property type="molecule type" value="Genomic_DNA"/>
</dbReference>
<gene>
    <name evidence="7" type="ORF">SAMN04489720_2490</name>
</gene>
<feature type="transmembrane region" description="Helical" evidence="5">
    <location>
        <begin position="30"/>
        <end position="48"/>
    </location>
</feature>
<evidence type="ECO:0000259" key="6">
    <source>
        <dbReference type="Pfam" id="PF04932"/>
    </source>
</evidence>
<evidence type="ECO:0000256" key="5">
    <source>
        <dbReference type="SAM" id="Phobius"/>
    </source>
</evidence>
<keyword evidence="4 5" id="KW-0472">Membrane</keyword>
<feature type="domain" description="O-antigen ligase-related" evidence="6">
    <location>
        <begin position="206"/>
        <end position="348"/>
    </location>
</feature>
<dbReference type="OrthoDB" id="1118146at2"/>
<evidence type="ECO:0000256" key="3">
    <source>
        <dbReference type="ARBA" id="ARBA00022989"/>
    </source>
</evidence>
<accession>A0A1G8FIX4</accession>
<comment type="subcellular location">
    <subcellularLocation>
        <location evidence="1">Membrane</location>
        <topology evidence="1">Multi-pass membrane protein</topology>
    </subcellularLocation>
</comment>
<evidence type="ECO:0000313" key="8">
    <source>
        <dbReference type="Proteomes" id="UP000198822"/>
    </source>
</evidence>
<dbReference type="PANTHER" id="PTHR37422">
    <property type="entry name" value="TEICHURONIC ACID BIOSYNTHESIS PROTEIN TUAE"/>
    <property type="match status" value="1"/>
</dbReference>
<dbReference type="PANTHER" id="PTHR37422:SF13">
    <property type="entry name" value="LIPOPOLYSACCHARIDE BIOSYNTHESIS PROTEIN PA4999-RELATED"/>
    <property type="match status" value="1"/>
</dbReference>
<evidence type="ECO:0000313" key="7">
    <source>
        <dbReference type="EMBL" id="SDH81959.1"/>
    </source>
</evidence>
<name>A0A1G8FIX4_9MICO</name>
<keyword evidence="2 5" id="KW-0812">Transmembrane</keyword>
<feature type="transmembrane region" description="Helical" evidence="5">
    <location>
        <begin position="82"/>
        <end position="101"/>
    </location>
</feature>
<feature type="transmembrane region" description="Helical" evidence="5">
    <location>
        <begin position="285"/>
        <end position="306"/>
    </location>
</feature>
<keyword evidence="3 5" id="KW-1133">Transmembrane helix</keyword>
<dbReference type="InterPro" id="IPR007016">
    <property type="entry name" value="O-antigen_ligase-rel_domated"/>
</dbReference>
<reference evidence="8" key="1">
    <citation type="submission" date="2016-10" db="EMBL/GenBank/DDBJ databases">
        <authorList>
            <person name="Varghese N."/>
            <person name="Submissions S."/>
        </authorList>
    </citation>
    <scope>NUCLEOTIDE SEQUENCE [LARGE SCALE GENOMIC DNA]</scope>
    <source>
        <strain evidence="8">DSM 22002</strain>
    </source>
</reference>
<organism evidence="7 8">
    <name type="scientific">Agrococcus jejuensis</name>
    <dbReference type="NCBI Taxonomy" id="399736"/>
    <lineage>
        <taxon>Bacteria</taxon>
        <taxon>Bacillati</taxon>
        <taxon>Actinomycetota</taxon>
        <taxon>Actinomycetes</taxon>
        <taxon>Micrococcales</taxon>
        <taxon>Microbacteriaceae</taxon>
        <taxon>Agrococcus</taxon>
    </lineage>
</organism>
<feature type="transmembrane region" description="Helical" evidence="5">
    <location>
        <begin position="370"/>
        <end position="388"/>
    </location>
</feature>
<evidence type="ECO:0000256" key="4">
    <source>
        <dbReference type="ARBA" id="ARBA00023136"/>
    </source>
</evidence>
<evidence type="ECO:0000256" key="2">
    <source>
        <dbReference type="ARBA" id="ARBA00022692"/>
    </source>
</evidence>